<reference evidence="10 11" key="1">
    <citation type="submission" date="2019-01" db="EMBL/GenBank/DDBJ databases">
        <title>Genome sequencing of the rare red list fungi Fomitopsis rosea.</title>
        <authorList>
            <person name="Buettner E."/>
            <person name="Kellner H."/>
        </authorList>
    </citation>
    <scope>NUCLEOTIDE SEQUENCE [LARGE SCALE GENOMIC DNA]</scope>
    <source>
        <strain evidence="10 11">DSM 105464</strain>
    </source>
</reference>
<feature type="transmembrane region" description="Helical" evidence="8">
    <location>
        <begin position="94"/>
        <end position="113"/>
    </location>
</feature>
<name>A0A4Y9Y8F6_9APHY</name>
<evidence type="ECO:0000256" key="7">
    <source>
        <dbReference type="ARBA" id="ARBA00023136"/>
    </source>
</evidence>
<dbReference type="GO" id="GO:0008374">
    <property type="term" value="F:O-acyltransferase activity"/>
    <property type="evidence" value="ECO:0007669"/>
    <property type="project" value="InterPro"/>
</dbReference>
<feature type="domain" description="Wax synthase" evidence="9">
    <location>
        <begin position="264"/>
        <end position="339"/>
    </location>
</feature>
<evidence type="ECO:0000256" key="1">
    <source>
        <dbReference type="ARBA" id="ARBA00004141"/>
    </source>
</evidence>
<evidence type="ECO:0000256" key="4">
    <source>
        <dbReference type="ARBA" id="ARBA00022679"/>
    </source>
</evidence>
<evidence type="ECO:0000256" key="8">
    <source>
        <dbReference type="SAM" id="Phobius"/>
    </source>
</evidence>
<accession>A0A4Y9Y8F6</accession>
<keyword evidence="7 8" id="KW-0472">Membrane</keyword>
<comment type="subcellular location">
    <subcellularLocation>
        <location evidence="1">Membrane</location>
        <topology evidence="1">Multi-pass membrane protein</topology>
    </subcellularLocation>
</comment>
<comment type="caution">
    <text evidence="10">The sequence shown here is derived from an EMBL/GenBank/DDBJ whole genome shotgun (WGS) entry which is preliminary data.</text>
</comment>
<dbReference type="GO" id="GO:0016020">
    <property type="term" value="C:membrane"/>
    <property type="evidence" value="ECO:0007669"/>
    <property type="project" value="UniProtKB-SubCell"/>
</dbReference>
<sequence>MRTQVTLIEGIYGSASRVFASLVPPPEHREPFSTRSFPIAIISPSVPFLLLAYLSRRADTHLIRLLLLPIAVTSALYFTLHYKIEDARYGIFEFIRFLVGYYILGKSLNFAFVREGRFKTGERRLQRVNEVSASSGILPPSLNDALELAFAVRGIGWDFGRDVYVPPRTKSTQRGRFLIDATVACIKNFLIVDLCDSLIKLALGVDSLEGGSMFLQYLPLHWRYSLSTAVYVLGGMLIIFGLEAGSDFVSLLAVGLFRSSPDAWFPLYDSPWRSTSLHHFWGKGWHQLLRHVFLSCGGYAGGWLAGQAGLVLGTFLASGLYHELGMQLLDHRIMLFFVLQGIGILLENVYKRYTGKRVGGVMGWCWTAFWVIILGQMCTARAIGRLPGAILIPRKLSIVRGLVFPGIRYLIKSIVSR</sequence>
<comment type="similarity">
    <text evidence="3">Belongs to the wax synthase family.</text>
</comment>
<evidence type="ECO:0000256" key="2">
    <source>
        <dbReference type="ARBA" id="ARBA00005179"/>
    </source>
</evidence>
<evidence type="ECO:0000256" key="5">
    <source>
        <dbReference type="ARBA" id="ARBA00022692"/>
    </source>
</evidence>
<evidence type="ECO:0000313" key="10">
    <source>
        <dbReference type="EMBL" id="TFY58178.1"/>
    </source>
</evidence>
<keyword evidence="4" id="KW-0808">Transferase</keyword>
<organism evidence="10 11">
    <name type="scientific">Rhodofomes roseus</name>
    <dbReference type="NCBI Taxonomy" id="34475"/>
    <lineage>
        <taxon>Eukaryota</taxon>
        <taxon>Fungi</taxon>
        <taxon>Dikarya</taxon>
        <taxon>Basidiomycota</taxon>
        <taxon>Agaricomycotina</taxon>
        <taxon>Agaricomycetes</taxon>
        <taxon>Polyporales</taxon>
        <taxon>Rhodofomes</taxon>
    </lineage>
</organism>
<feature type="transmembrane region" description="Helical" evidence="8">
    <location>
        <begin position="333"/>
        <end position="350"/>
    </location>
</feature>
<dbReference type="STRING" id="34475.A0A4Y9Y8F6"/>
<dbReference type="AlphaFoldDB" id="A0A4Y9Y8F6"/>
<evidence type="ECO:0000256" key="6">
    <source>
        <dbReference type="ARBA" id="ARBA00022989"/>
    </source>
</evidence>
<protein>
    <recommendedName>
        <fullName evidence="9">Wax synthase domain-containing protein</fullName>
    </recommendedName>
</protein>
<gene>
    <name evidence="10" type="ORF">EVJ58_g6575</name>
</gene>
<comment type="pathway">
    <text evidence="2">Secondary metabolite biosynthesis.</text>
</comment>
<dbReference type="InterPro" id="IPR032805">
    <property type="entry name" value="Wax_synthase_dom"/>
</dbReference>
<evidence type="ECO:0000256" key="3">
    <source>
        <dbReference type="ARBA" id="ARBA00007282"/>
    </source>
</evidence>
<evidence type="ECO:0000313" key="11">
    <source>
        <dbReference type="Proteomes" id="UP000298390"/>
    </source>
</evidence>
<dbReference type="InterPro" id="IPR044851">
    <property type="entry name" value="Wax_synthase"/>
</dbReference>
<feature type="transmembrane region" description="Helical" evidence="8">
    <location>
        <begin position="288"/>
        <end position="321"/>
    </location>
</feature>
<feature type="transmembrane region" description="Helical" evidence="8">
    <location>
        <begin position="362"/>
        <end position="384"/>
    </location>
</feature>
<dbReference type="Proteomes" id="UP000298390">
    <property type="component" value="Unassembled WGS sequence"/>
</dbReference>
<dbReference type="GO" id="GO:0006629">
    <property type="term" value="P:lipid metabolic process"/>
    <property type="evidence" value="ECO:0007669"/>
    <property type="project" value="InterPro"/>
</dbReference>
<dbReference type="PANTHER" id="PTHR31595">
    <property type="entry name" value="LONG-CHAIN-ALCOHOL O-FATTY-ACYLTRANSFERASE 3-RELATED"/>
    <property type="match status" value="1"/>
</dbReference>
<dbReference type="EMBL" id="SEKV01000376">
    <property type="protein sequence ID" value="TFY58178.1"/>
    <property type="molecule type" value="Genomic_DNA"/>
</dbReference>
<keyword evidence="5 8" id="KW-0812">Transmembrane</keyword>
<feature type="transmembrane region" description="Helical" evidence="8">
    <location>
        <begin position="222"/>
        <end position="242"/>
    </location>
</feature>
<evidence type="ECO:0000259" key="9">
    <source>
        <dbReference type="Pfam" id="PF13813"/>
    </source>
</evidence>
<dbReference type="PANTHER" id="PTHR31595:SF57">
    <property type="entry name" value="OS04G0481900 PROTEIN"/>
    <property type="match status" value="1"/>
</dbReference>
<dbReference type="Pfam" id="PF13813">
    <property type="entry name" value="MBOAT_2"/>
    <property type="match status" value="1"/>
</dbReference>
<feature type="transmembrane region" description="Helical" evidence="8">
    <location>
        <begin position="36"/>
        <end position="55"/>
    </location>
</feature>
<feature type="transmembrane region" description="Helical" evidence="8">
    <location>
        <begin position="62"/>
        <end position="82"/>
    </location>
</feature>
<keyword evidence="6 8" id="KW-1133">Transmembrane helix</keyword>
<proteinExistence type="inferred from homology"/>